<keyword evidence="2" id="KW-1185">Reference proteome</keyword>
<dbReference type="OrthoDB" id="243313at2759"/>
<evidence type="ECO:0000313" key="2">
    <source>
        <dbReference type="Proteomes" id="UP000272942"/>
    </source>
</evidence>
<evidence type="ECO:0000313" key="3">
    <source>
        <dbReference type="WBParaSite" id="ECPE_0001681801-mRNA-1"/>
    </source>
</evidence>
<protein>
    <submittedName>
        <fullName evidence="3">GPN-loop GTPase</fullName>
    </submittedName>
</protein>
<dbReference type="WBParaSite" id="ECPE_0001681801-mRNA-1">
    <property type="protein sequence ID" value="ECPE_0001681801-mRNA-1"/>
    <property type="gene ID" value="ECPE_0001681801"/>
</dbReference>
<proteinExistence type="predicted"/>
<gene>
    <name evidence="1" type="ORF">ECPE_LOCUS16775</name>
</gene>
<reference evidence="1 2" key="2">
    <citation type="submission" date="2018-11" db="EMBL/GenBank/DDBJ databases">
        <authorList>
            <consortium name="Pathogen Informatics"/>
        </authorList>
    </citation>
    <scope>NUCLEOTIDE SEQUENCE [LARGE SCALE GENOMIC DNA]</scope>
    <source>
        <strain evidence="1 2">Egypt</strain>
    </source>
</reference>
<dbReference type="InterPro" id="IPR027417">
    <property type="entry name" value="P-loop_NTPase"/>
</dbReference>
<sequence length="131" mass="14877">MNSMSLVLDEFYSELRCCGVSSVTGQGMDKLVEKIVEAEDEYYKTYVPMLESRRMRASRQEASGSGGCPMVKDLISLLPLNVQGLPGTTNIKVSVCITQACLWNLYIKYRMDFEQYLYRAASRGVRRHSSR</sequence>
<dbReference type="Proteomes" id="UP000272942">
    <property type="component" value="Unassembled WGS sequence"/>
</dbReference>
<dbReference type="EMBL" id="UZAN01065800">
    <property type="protein sequence ID" value="VDP94047.1"/>
    <property type="molecule type" value="Genomic_DNA"/>
</dbReference>
<reference evidence="3" key="1">
    <citation type="submission" date="2016-06" db="UniProtKB">
        <authorList>
            <consortium name="WormBaseParasite"/>
        </authorList>
    </citation>
    <scope>IDENTIFICATION</scope>
</reference>
<evidence type="ECO:0000313" key="1">
    <source>
        <dbReference type="EMBL" id="VDP94047.1"/>
    </source>
</evidence>
<accession>A0A183BC40</accession>
<dbReference type="Gene3D" id="3.40.50.300">
    <property type="entry name" value="P-loop containing nucleotide triphosphate hydrolases"/>
    <property type="match status" value="1"/>
</dbReference>
<name>A0A183BC40_9TREM</name>
<dbReference type="AlphaFoldDB" id="A0A183BC40"/>
<organism evidence="3">
    <name type="scientific">Echinostoma caproni</name>
    <dbReference type="NCBI Taxonomy" id="27848"/>
    <lineage>
        <taxon>Eukaryota</taxon>
        <taxon>Metazoa</taxon>
        <taxon>Spiralia</taxon>
        <taxon>Lophotrochozoa</taxon>
        <taxon>Platyhelminthes</taxon>
        <taxon>Trematoda</taxon>
        <taxon>Digenea</taxon>
        <taxon>Plagiorchiida</taxon>
        <taxon>Echinostomata</taxon>
        <taxon>Echinostomatoidea</taxon>
        <taxon>Echinostomatidae</taxon>
        <taxon>Echinostoma</taxon>
    </lineage>
</organism>